<dbReference type="PANTHER" id="PTHR47926:SF452">
    <property type="entry name" value="PENTATRICOPEPTIDE REPEAT-CONTAINING PROTEIN"/>
    <property type="match status" value="1"/>
</dbReference>
<gene>
    <name evidence="4" type="ORF">NYM_LOCUS25454</name>
</gene>
<dbReference type="InterPro" id="IPR046960">
    <property type="entry name" value="PPR_At4g14850-like_plant"/>
</dbReference>
<evidence type="ECO:0000313" key="4">
    <source>
        <dbReference type="EMBL" id="VVW67902.1"/>
    </source>
</evidence>
<feature type="repeat" description="PPR" evidence="3">
    <location>
        <begin position="39"/>
        <end position="73"/>
    </location>
</feature>
<protein>
    <recommendedName>
        <fullName evidence="5">Pentatricopeptide repeat-containing protein</fullName>
    </recommendedName>
</protein>
<dbReference type="Pfam" id="PF20431">
    <property type="entry name" value="E_motif"/>
    <property type="match status" value="1"/>
</dbReference>
<dbReference type="OMA" id="AGFGNHG"/>
<dbReference type="Pfam" id="PF01535">
    <property type="entry name" value="PPR"/>
    <property type="match status" value="4"/>
</dbReference>
<dbReference type="EMBL" id="LR721786">
    <property type="protein sequence ID" value="VVW67902.1"/>
    <property type="molecule type" value="Genomic_DNA"/>
</dbReference>
<dbReference type="FunFam" id="1.25.40.10:FF:000090">
    <property type="entry name" value="Pentatricopeptide repeat-containing protein, chloroplastic"/>
    <property type="match status" value="1"/>
</dbReference>
<evidence type="ECO:0008006" key="5">
    <source>
        <dbReference type="Google" id="ProtNLM"/>
    </source>
</evidence>
<evidence type="ECO:0000256" key="1">
    <source>
        <dbReference type="ARBA" id="ARBA00022737"/>
    </source>
</evidence>
<dbReference type="GO" id="GO:0009451">
    <property type="term" value="P:RNA modification"/>
    <property type="evidence" value="ECO:0007669"/>
    <property type="project" value="InterPro"/>
</dbReference>
<reference evidence="4" key="1">
    <citation type="submission" date="2019-09" db="EMBL/GenBank/DDBJ databases">
        <authorList>
            <person name="Zhang L."/>
        </authorList>
    </citation>
    <scope>NUCLEOTIDE SEQUENCE</scope>
</reference>
<dbReference type="Gene3D" id="1.25.40.10">
    <property type="entry name" value="Tetratricopeptide repeat domain"/>
    <property type="match status" value="4"/>
</dbReference>
<dbReference type="FunFam" id="1.25.40.10:FF:000381">
    <property type="entry name" value="Pentatricopeptide repeat-containing protein"/>
    <property type="match status" value="1"/>
</dbReference>
<dbReference type="Pfam" id="PF12854">
    <property type="entry name" value="PPR_1"/>
    <property type="match status" value="1"/>
</dbReference>
<dbReference type="Gramene" id="NC8G0215300.1">
    <property type="protein sequence ID" value="NC8G0215300.1:cds"/>
    <property type="gene ID" value="NC8G0215300"/>
</dbReference>
<dbReference type="AlphaFoldDB" id="A0A5K1FZT2"/>
<dbReference type="PANTHER" id="PTHR47926">
    <property type="entry name" value="PENTATRICOPEPTIDE REPEAT-CONTAINING PROTEIN"/>
    <property type="match status" value="1"/>
</dbReference>
<dbReference type="OrthoDB" id="185373at2759"/>
<feature type="repeat" description="PPR" evidence="3">
    <location>
        <begin position="174"/>
        <end position="208"/>
    </location>
</feature>
<dbReference type="NCBIfam" id="TIGR00756">
    <property type="entry name" value="PPR"/>
    <property type="match status" value="5"/>
</dbReference>
<comment type="similarity">
    <text evidence="2">Belongs to the PPR family. PCMP-E subfamily.</text>
</comment>
<dbReference type="InterPro" id="IPR046848">
    <property type="entry name" value="E_motif"/>
</dbReference>
<name>A0A5K1FZT2_9MAGN</name>
<sequence length="592" mass="64714">MLVQQQLSFLLQDCAAIRSDLRRVASLHALIVKLGFEPDVVLSNHLVNSYCKCGDTAAAHNVFDEMPHRNLVSWSALISGYSQCGRPLEAVKLFGGLHSANPRICANEYVYASVLSSCSVLSNQAAGKQVHGLAVKSGSESTVFVANALITMYMKCGLCGDACKVFDLIDGSRNSVSWNSLITGFADNMEGEKGLEMLRRMHLLGFVLDRFTFMAALTICTYLDELQCGKQLHCMAIKHGLDLTSPVGNVIVTMYSGFNAIDEAEEAFCCIVEKDNISWNTIISACSHCSYHDRALTHFSTMLVPDNFTFASALASCADLASIRRGLQIHARIIRTRSGHVDIGVGNALINMYAKCGSIKYAWAVFNAMLDHNVVSWNSMIAGLSCNGYGNEAIEVFERMVSDGFSPDYITFVGLLSACDHVGSVKQGKDLFDSMWRDYGIEPGVEHVACLINLLGRAGTLSEAEAYAKKFDNVILWGSLLSACRLHGDVELGKRAARRVWEICQLSPLSPSSSSPYVLLSNMCAADGMWEGVAEARKIMKERGVKKEVGNSWIEIGGVVERFSVSDFSHSRMDEILTVIASLSWSLKSSEL</sequence>
<organism evidence="4">
    <name type="scientific">Nymphaea colorata</name>
    <name type="common">pocket water lily</name>
    <dbReference type="NCBI Taxonomy" id="210225"/>
    <lineage>
        <taxon>Eukaryota</taxon>
        <taxon>Viridiplantae</taxon>
        <taxon>Streptophyta</taxon>
        <taxon>Embryophyta</taxon>
        <taxon>Tracheophyta</taxon>
        <taxon>Spermatophyta</taxon>
        <taxon>Magnoliopsida</taxon>
        <taxon>Nymphaeales</taxon>
        <taxon>Nymphaeaceae</taxon>
        <taxon>Nymphaea</taxon>
    </lineage>
</organism>
<feature type="repeat" description="PPR" evidence="3">
    <location>
        <begin position="373"/>
        <end position="407"/>
    </location>
</feature>
<dbReference type="FunFam" id="1.25.40.10:FF:000196">
    <property type="entry name" value="Pentatricopeptide repeat-containing protein At4g14850"/>
    <property type="match status" value="1"/>
</dbReference>
<evidence type="ECO:0000256" key="2">
    <source>
        <dbReference type="ARBA" id="ARBA00061659"/>
    </source>
</evidence>
<dbReference type="InterPro" id="IPR002885">
    <property type="entry name" value="PPR_rpt"/>
</dbReference>
<accession>A0A5K1FZT2</accession>
<dbReference type="InterPro" id="IPR011990">
    <property type="entry name" value="TPR-like_helical_dom_sf"/>
</dbReference>
<proteinExistence type="inferred from homology"/>
<dbReference type="PROSITE" id="PS51375">
    <property type="entry name" value="PPR"/>
    <property type="match status" value="3"/>
</dbReference>
<dbReference type="Pfam" id="PF13041">
    <property type="entry name" value="PPR_2"/>
    <property type="match status" value="1"/>
</dbReference>
<evidence type="ECO:0000256" key="3">
    <source>
        <dbReference type="PROSITE-ProRule" id="PRU00708"/>
    </source>
</evidence>
<dbReference type="GO" id="GO:0003723">
    <property type="term" value="F:RNA binding"/>
    <property type="evidence" value="ECO:0007669"/>
    <property type="project" value="InterPro"/>
</dbReference>
<keyword evidence="1" id="KW-0677">Repeat</keyword>